<dbReference type="GO" id="GO:0005178">
    <property type="term" value="F:integrin binding"/>
    <property type="evidence" value="ECO:0007669"/>
    <property type="project" value="TreeGrafter"/>
</dbReference>
<proteinExistence type="inferred from homology"/>
<dbReference type="CDD" id="cd00146">
    <property type="entry name" value="PKD"/>
    <property type="match status" value="1"/>
</dbReference>
<dbReference type="InterPro" id="IPR013783">
    <property type="entry name" value="Ig-like_fold"/>
</dbReference>
<keyword evidence="2" id="KW-0325">Glycoprotein</keyword>
<protein>
    <recommendedName>
        <fullName evidence="7">PKD domain-containing protein</fullName>
    </recommendedName>
</protein>
<dbReference type="SUPFAM" id="SSF49299">
    <property type="entry name" value="PKD domain"/>
    <property type="match status" value="1"/>
</dbReference>
<evidence type="ECO:0000313" key="8">
    <source>
        <dbReference type="EMBL" id="CAL1583758.1"/>
    </source>
</evidence>
<keyword evidence="5" id="KW-0812">Transmembrane</keyword>
<organism evidence="8 9">
    <name type="scientific">Knipowitschia caucasica</name>
    <name type="common">Caucasian dwarf goby</name>
    <name type="synonym">Pomatoschistus caucasicus</name>
    <dbReference type="NCBI Taxonomy" id="637954"/>
    <lineage>
        <taxon>Eukaryota</taxon>
        <taxon>Metazoa</taxon>
        <taxon>Chordata</taxon>
        <taxon>Craniata</taxon>
        <taxon>Vertebrata</taxon>
        <taxon>Euteleostomi</taxon>
        <taxon>Actinopterygii</taxon>
        <taxon>Neopterygii</taxon>
        <taxon>Teleostei</taxon>
        <taxon>Neoteleostei</taxon>
        <taxon>Acanthomorphata</taxon>
        <taxon>Gobiaria</taxon>
        <taxon>Gobiiformes</taxon>
        <taxon>Gobioidei</taxon>
        <taxon>Gobiidae</taxon>
        <taxon>Gobiinae</taxon>
        <taxon>Knipowitschia</taxon>
    </lineage>
</organism>
<feature type="chain" id="PRO_5043528079" description="PKD domain-containing protein" evidence="6">
    <location>
        <begin position="20"/>
        <end position="618"/>
    </location>
</feature>
<name>A0AAV2K496_KNICA</name>
<keyword evidence="5" id="KW-0472">Membrane</keyword>
<evidence type="ECO:0000256" key="2">
    <source>
        <dbReference type="ARBA" id="ARBA00023180"/>
    </source>
</evidence>
<dbReference type="GO" id="GO:0005886">
    <property type="term" value="C:plasma membrane"/>
    <property type="evidence" value="ECO:0007669"/>
    <property type="project" value="TreeGrafter"/>
</dbReference>
<feature type="signal peptide" evidence="6">
    <location>
        <begin position="1"/>
        <end position="19"/>
    </location>
</feature>
<dbReference type="GO" id="GO:0007155">
    <property type="term" value="P:cell adhesion"/>
    <property type="evidence" value="ECO:0007669"/>
    <property type="project" value="TreeGrafter"/>
</dbReference>
<dbReference type="Pfam" id="PF00801">
    <property type="entry name" value="PKD"/>
    <property type="match status" value="1"/>
</dbReference>
<dbReference type="InterPro" id="IPR035986">
    <property type="entry name" value="PKD_dom_sf"/>
</dbReference>
<evidence type="ECO:0000256" key="4">
    <source>
        <dbReference type="SAM" id="MobiDB-lite"/>
    </source>
</evidence>
<dbReference type="EMBL" id="OZ035838">
    <property type="protein sequence ID" value="CAL1583758.1"/>
    <property type="molecule type" value="Genomic_DNA"/>
</dbReference>
<feature type="compositionally biased region" description="Low complexity" evidence="4">
    <location>
        <begin position="364"/>
        <end position="388"/>
    </location>
</feature>
<feature type="region of interest" description="Disordered" evidence="4">
    <location>
        <begin position="357"/>
        <end position="404"/>
    </location>
</feature>
<keyword evidence="9" id="KW-1185">Reference proteome</keyword>
<evidence type="ECO:0000256" key="1">
    <source>
        <dbReference type="ARBA" id="ARBA00022729"/>
    </source>
</evidence>
<dbReference type="InterPro" id="IPR059017">
    <property type="entry name" value="PMEL_NMB_N"/>
</dbReference>
<feature type="domain" description="PKD" evidence="7">
    <location>
        <begin position="282"/>
        <end position="321"/>
    </location>
</feature>
<keyword evidence="1 6" id="KW-0732">Signal</keyword>
<feature type="transmembrane region" description="Helical" evidence="5">
    <location>
        <begin position="545"/>
        <end position="568"/>
    </location>
</feature>
<dbReference type="PANTHER" id="PTHR11861:SF11">
    <property type="entry name" value="TRANSMEMBRANE GLYCOPROTEIN NMB"/>
    <property type="match status" value="1"/>
</dbReference>
<dbReference type="Gene3D" id="2.60.40.10">
    <property type="entry name" value="Immunoglobulins"/>
    <property type="match status" value="1"/>
</dbReference>
<dbReference type="Proteomes" id="UP001497482">
    <property type="component" value="Chromosome 16"/>
</dbReference>
<reference evidence="8 9" key="1">
    <citation type="submission" date="2024-04" db="EMBL/GenBank/DDBJ databases">
        <authorList>
            <person name="Waldvogel A.-M."/>
            <person name="Schoenle A."/>
        </authorList>
    </citation>
    <scope>NUCLEOTIDE SEQUENCE [LARGE SCALE GENOMIC DNA]</scope>
</reference>
<dbReference type="PROSITE" id="PS50093">
    <property type="entry name" value="PKD"/>
    <property type="match status" value="1"/>
</dbReference>
<keyword evidence="5" id="KW-1133">Transmembrane helix</keyword>
<evidence type="ECO:0000256" key="5">
    <source>
        <dbReference type="SAM" id="Phobius"/>
    </source>
</evidence>
<dbReference type="Pfam" id="PF20433">
    <property type="entry name" value="PKAT_KLD"/>
    <property type="match status" value="1"/>
</dbReference>
<dbReference type="InterPro" id="IPR045219">
    <property type="entry name" value="PKAT"/>
</dbReference>
<evidence type="ECO:0000256" key="3">
    <source>
        <dbReference type="ARBA" id="ARBA00025776"/>
    </source>
</evidence>
<dbReference type="AlphaFoldDB" id="A0AAV2K496"/>
<dbReference type="PANTHER" id="PTHR11861">
    <property type="entry name" value="MELANOCYTE PROTEIN PMEL 17-RELATED"/>
    <property type="match status" value="1"/>
</dbReference>
<evidence type="ECO:0000256" key="6">
    <source>
        <dbReference type="SAM" id="SignalP"/>
    </source>
</evidence>
<dbReference type="InterPro" id="IPR046846">
    <property type="entry name" value="PKAT_KLD"/>
</dbReference>
<dbReference type="InterPro" id="IPR000601">
    <property type="entry name" value="PKD_dom"/>
</dbReference>
<dbReference type="Pfam" id="PF26141">
    <property type="entry name" value="PMEL_NMB_N"/>
    <property type="match status" value="1"/>
</dbReference>
<accession>A0AAV2K496</accession>
<gene>
    <name evidence="8" type="ORF">KC01_LOCUS14196</name>
</gene>
<evidence type="ECO:0000313" key="9">
    <source>
        <dbReference type="Proteomes" id="UP001497482"/>
    </source>
</evidence>
<sequence>MWSLLCCLLLPCLLHHTQGHKTYGDMFQHKHSPSGWFPFPIPPIPGWDPDSTPWDDSLYPPLEAVPNQLQRNKGKTKVVLTSDSPALNGSSITFTAQLQFPPCQTESSDGDLLWDDHCEDGTELEASANGQLRSGYVYSWSSWLEDYGFGKCQDTNQCNVFPDGKPFPQSNDWRHKNYVYVWHTRGQYYETCDGHSSSLSLNTSWFPLGAEVMEVLVYRQRERRKYSPMVRDTMVYHITDKIPVTVSLSQKSATNMSDGVFFRGEELLLQVQLHDPSKYLKSAASVDFLWDFRDGNQLVTHRDTITHTYSTPGRRNVKLVVEAAFPIVCPSPMPTAPPTPHPEGSTVHTGTHALTARTDPTHVTGSSSPPSQPPTSSSSASTSGLFSTEPLPSEGPFTTGPWLHRQPSNTNQCFRYVHGSFSTNVSIIEPKPAVRTWPSSKIVDVTTARETKTDFSFIVQCLGSTPTSACTIISDSSCSEVKSVRCEDLPPTTSPCMVLLRRSFPGPGTYCVNISLADSSSVGLASTTVTILKTQEEPEPQRPHIAAVVISSSAVLTALFALVAFMVYRRRRVYRPVRRILPDEALSAGVRGHVVRLRDSLFPRSEESRQLLPQPCAL</sequence>
<comment type="similarity">
    <text evidence="3">Belongs to the PMEL/NMB family.</text>
</comment>
<evidence type="ECO:0000259" key="7">
    <source>
        <dbReference type="PROSITE" id="PS50093"/>
    </source>
</evidence>